<organism evidence="5 6">
    <name type="scientific">Halalkalibacter nanhaiisediminis</name>
    <dbReference type="NCBI Taxonomy" id="688079"/>
    <lineage>
        <taxon>Bacteria</taxon>
        <taxon>Bacillati</taxon>
        <taxon>Bacillota</taxon>
        <taxon>Bacilli</taxon>
        <taxon>Bacillales</taxon>
        <taxon>Bacillaceae</taxon>
        <taxon>Halalkalibacter</taxon>
    </lineage>
</organism>
<dbReference type="EMBL" id="VLKZ01000013">
    <property type="protein sequence ID" value="TWI53320.1"/>
    <property type="molecule type" value="Genomic_DNA"/>
</dbReference>
<dbReference type="Pfam" id="PF00085">
    <property type="entry name" value="Thioredoxin"/>
    <property type="match status" value="1"/>
</dbReference>
<dbReference type="InterPro" id="IPR013766">
    <property type="entry name" value="Thioredoxin_domain"/>
</dbReference>
<accession>A0A562QAW7</accession>
<keyword evidence="3" id="KW-0676">Redox-active center</keyword>
<comment type="similarity">
    <text evidence="1">Belongs to the thioredoxin family.</text>
</comment>
<comment type="caution">
    <text evidence="5">The sequence shown here is derived from an EMBL/GenBank/DDBJ whole genome shotgun (WGS) entry which is preliminary data.</text>
</comment>
<dbReference type="PANTHER" id="PTHR45663">
    <property type="entry name" value="GEO12009P1"/>
    <property type="match status" value="1"/>
</dbReference>
<dbReference type="SUPFAM" id="SSF52833">
    <property type="entry name" value="Thioredoxin-like"/>
    <property type="match status" value="1"/>
</dbReference>
<dbReference type="Proteomes" id="UP000315711">
    <property type="component" value="Unassembled WGS sequence"/>
</dbReference>
<dbReference type="CDD" id="cd02947">
    <property type="entry name" value="TRX_family"/>
    <property type="match status" value="1"/>
</dbReference>
<dbReference type="PROSITE" id="PS51352">
    <property type="entry name" value="THIOREDOXIN_2"/>
    <property type="match status" value="1"/>
</dbReference>
<dbReference type="GO" id="GO:0005737">
    <property type="term" value="C:cytoplasm"/>
    <property type="evidence" value="ECO:0007669"/>
    <property type="project" value="TreeGrafter"/>
</dbReference>
<evidence type="ECO:0000313" key="5">
    <source>
        <dbReference type="EMBL" id="TWI53320.1"/>
    </source>
</evidence>
<proteinExistence type="inferred from homology"/>
<dbReference type="InterPro" id="IPR036249">
    <property type="entry name" value="Thioredoxin-like_sf"/>
</dbReference>
<dbReference type="Gene3D" id="3.40.30.10">
    <property type="entry name" value="Glutaredoxin"/>
    <property type="match status" value="1"/>
</dbReference>
<gene>
    <name evidence="5" type="ORF">IQ10_03455</name>
</gene>
<sequence length="157" mass="17755">MKKVLIFGGVVVLLFIALTVVTNIQQTQKAEGNPYGKDRLNAATVNLLDDPNYQNVILPDELAERLANEEDVTVYFYSPTCQFCQEATPRLVPLAEENGIDLVQYNLLEFEEGRNEYNIESTPTVVHFENGVEVERVEGAASNEGFQRFFDEYVVNE</sequence>
<dbReference type="OrthoDB" id="32134at2"/>
<evidence type="ECO:0000256" key="2">
    <source>
        <dbReference type="ARBA" id="ARBA00023157"/>
    </source>
</evidence>
<name>A0A562QAW7_9BACI</name>
<protein>
    <submittedName>
        <fullName evidence="5">Thioredoxin</fullName>
    </submittedName>
</protein>
<evidence type="ECO:0000256" key="1">
    <source>
        <dbReference type="ARBA" id="ARBA00008987"/>
    </source>
</evidence>
<keyword evidence="2" id="KW-1015">Disulfide bond</keyword>
<dbReference type="GO" id="GO:0015035">
    <property type="term" value="F:protein-disulfide reductase activity"/>
    <property type="evidence" value="ECO:0007669"/>
    <property type="project" value="TreeGrafter"/>
</dbReference>
<keyword evidence="6" id="KW-1185">Reference proteome</keyword>
<evidence type="ECO:0000256" key="3">
    <source>
        <dbReference type="ARBA" id="ARBA00023284"/>
    </source>
</evidence>
<feature type="domain" description="Thioredoxin" evidence="4">
    <location>
        <begin position="34"/>
        <end position="155"/>
    </location>
</feature>
<dbReference type="RefSeq" id="WP_144451634.1">
    <property type="nucleotide sequence ID" value="NZ_VLKZ01000013.1"/>
</dbReference>
<dbReference type="AlphaFoldDB" id="A0A562QAW7"/>
<dbReference type="PANTHER" id="PTHR45663:SF11">
    <property type="entry name" value="GEO12009P1"/>
    <property type="match status" value="1"/>
</dbReference>
<evidence type="ECO:0000313" key="6">
    <source>
        <dbReference type="Proteomes" id="UP000315711"/>
    </source>
</evidence>
<evidence type="ECO:0000259" key="4">
    <source>
        <dbReference type="PROSITE" id="PS51352"/>
    </source>
</evidence>
<reference evidence="5 6" key="1">
    <citation type="journal article" date="2015" name="Stand. Genomic Sci.">
        <title>Genomic Encyclopedia of Bacterial and Archaeal Type Strains, Phase III: the genomes of soil and plant-associated and newly described type strains.</title>
        <authorList>
            <person name="Whitman W.B."/>
            <person name="Woyke T."/>
            <person name="Klenk H.P."/>
            <person name="Zhou Y."/>
            <person name="Lilburn T.G."/>
            <person name="Beck B.J."/>
            <person name="De Vos P."/>
            <person name="Vandamme P."/>
            <person name="Eisen J.A."/>
            <person name="Garrity G."/>
            <person name="Hugenholtz P."/>
            <person name="Kyrpides N.C."/>
        </authorList>
    </citation>
    <scope>NUCLEOTIDE SEQUENCE [LARGE SCALE GENOMIC DNA]</scope>
    <source>
        <strain evidence="5 6">CGMCC 1.10116</strain>
    </source>
</reference>